<evidence type="ECO:0000256" key="1">
    <source>
        <dbReference type="SAM" id="MobiDB-lite"/>
    </source>
</evidence>
<evidence type="ECO:0000313" key="3">
    <source>
        <dbReference type="EMBL" id="SEP20968.1"/>
    </source>
</evidence>
<reference evidence="4" key="1">
    <citation type="submission" date="2016-10" db="EMBL/GenBank/DDBJ databases">
        <authorList>
            <person name="Varghese N."/>
            <person name="Submissions S."/>
        </authorList>
    </citation>
    <scope>NUCLEOTIDE SEQUENCE [LARGE SCALE GENOMIC DNA]</scope>
    <source>
        <strain evidence="4">IBRC-M 10043</strain>
    </source>
</reference>
<keyword evidence="2" id="KW-0472">Membrane</keyword>
<feature type="region of interest" description="Disordered" evidence="1">
    <location>
        <begin position="184"/>
        <end position="236"/>
    </location>
</feature>
<dbReference type="AlphaFoldDB" id="A0A1H8W1A8"/>
<accession>A0A1H8W1A8</accession>
<proteinExistence type="predicted"/>
<keyword evidence="2" id="KW-1133">Transmembrane helix</keyword>
<feature type="transmembrane region" description="Helical" evidence="2">
    <location>
        <begin position="144"/>
        <end position="163"/>
    </location>
</feature>
<feature type="transmembrane region" description="Helical" evidence="2">
    <location>
        <begin position="66"/>
        <end position="83"/>
    </location>
</feature>
<keyword evidence="2" id="KW-0812">Transmembrane</keyword>
<feature type="transmembrane region" description="Helical" evidence="2">
    <location>
        <begin position="89"/>
        <end position="106"/>
    </location>
</feature>
<organism evidence="3 4">
    <name type="scientific">Halorientalis persicus</name>
    <dbReference type="NCBI Taxonomy" id="1367881"/>
    <lineage>
        <taxon>Archaea</taxon>
        <taxon>Methanobacteriati</taxon>
        <taxon>Methanobacteriota</taxon>
        <taxon>Stenosarchaea group</taxon>
        <taxon>Halobacteria</taxon>
        <taxon>Halobacteriales</taxon>
        <taxon>Haloarculaceae</taxon>
        <taxon>Halorientalis</taxon>
    </lineage>
</organism>
<evidence type="ECO:0000256" key="2">
    <source>
        <dbReference type="SAM" id="Phobius"/>
    </source>
</evidence>
<gene>
    <name evidence="3" type="ORF">SAMN05216388_10459</name>
</gene>
<name>A0A1H8W1A8_9EURY</name>
<sequence>MSDRLPSVISSGDVPYTAVDRVEERSQRLPSLLALGLVVAGLFLQGDLIGATVGIALVVVWVRLRIEFVFATGVFAFTSLGGTPEPVPVVLTIAGLIGLLAVELAIDWKSVQLVVLFGVLLALIMVASFIDLDYLSVGLNIEIGLHWIGVMAITGFALTAYALHRYQNAFRKYADPYTHSPEIDDFSSSVKHRSDDTGKVTETPRGTEAKKRTDTVHEETTISNRPSEDNRKDGAE</sequence>
<feature type="compositionally biased region" description="Basic and acidic residues" evidence="1">
    <location>
        <begin position="205"/>
        <end position="236"/>
    </location>
</feature>
<dbReference type="Proteomes" id="UP000198775">
    <property type="component" value="Unassembled WGS sequence"/>
</dbReference>
<dbReference type="RefSeq" id="WP_139203676.1">
    <property type="nucleotide sequence ID" value="NZ_FOCX01000045.1"/>
</dbReference>
<feature type="transmembrane region" description="Helical" evidence="2">
    <location>
        <begin position="32"/>
        <end position="59"/>
    </location>
</feature>
<keyword evidence="4" id="KW-1185">Reference proteome</keyword>
<protein>
    <submittedName>
        <fullName evidence="3">Uncharacterized protein</fullName>
    </submittedName>
</protein>
<dbReference type="EMBL" id="FOCX01000045">
    <property type="protein sequence ID" value="SEP20968.1"/>
    <property type="molecule type" value="Genomic_DNA"/>
</dbReference>
<evidence type="ECO:0000313" key="4">
    <source>
        <dbReference type="Proteomes" id="UP000198775"/>
    </source>
</evidence>
<feature type="transmembrane region" description="Helical" evidence="2">
    <location>
        <begin position="113"/>
        <end position="132"/>
    </location>
</feature>